<dbReference type="PROSITE" id="PS51257">
    <property type="entry name" value="PROKAR_LIPOPROTEIN"/>
    <property type="match status" value="1"/>
</dbReference>
<dbReference type="Proteomes" id="UP000003730">
    <property type="component" value="Unassembled WGS sequence"/>
</dbReference>
<dbReference type="STRING" id="1046627.BZARG_1186"/>
<comment type="caution">
    <text evidence="1">The sequence shown here is derived from an EMBL/GenBank/DDBJ whole genome shotgun (WGS) entry which is preliminary data.</text>
</comment>
<evidence type="ECO:0000313" key="2">
    <source>
        <dbReference type="Proteomes" id="UP000003730"/>
    </source>
</evidence>
<accession>G2ECR7</accession>
<dbReference type="AlphaFoldDB" id="G2ECR7"/>
<keyword evidence="2" id="KW-1185">Reference proteome</keyword>
<dbReference type="EMBL" id="AFXZ01000019">
    <property type="protein sequence ID" value="EGV43724.1"/>
    <property type="molecule type" value="Genomic_DNA"/>
</dbReference>
<sequence length="337" mass="36644">MKTAVNNLNYSNTISNNIKILFGILTIAAVSFTSCSSNENNAIPDPQSLDVPSAQDFANIRSQALSDITQNFQFNADDGMIFLTSTKGVAISIDANCLTKNGDPVSGMVDLEYVEVFEKGNMLTTNKTTMGIKPNGNKALIITGGEFFLEATQNGDVLDTGCAMQLEVPTALTGGPDPDMILWTGNIDSNGDLTWDPQDINGHGVFVSGSNYSAFLQNFGWTNIDKFYLDPRPKTTIHAQAPAGYNYNNSAIYLAYANEDFGLAILSEFENGVFSEYYGELPIGLDYHLIFTTEVDGEWRYAVKSATLAEDQIITFSIEDTTITTTDELVSIVNALP</sequence>
<reference evidence="1 2" key="1">
    <citation type="journal article" date="2008" name="Int. J. Syst. Evol. Microbiol.">
        <title>Bizionia argentinensis sp. nov., isolated from surface marine water in Antarctica.</title>
        <authorList>
            <person name="Bercovich A."/>
            <person name="Vazquez S.C."/>
            <person name="Yankilevich P."/>
            <person name="Coria S.H."/>
            <person name="Foti M."/>
            <person name="Hernandez E."/>
            <person name="Vidal A."/>
            <person name="Ruberto L."/>
            <person name="Melo C."/>
            <person name="Marenssi S."/>
            <person name="Criscuolo M."/>
            <person name="Memoli M."/>
            <person name="Arguelles M."/>
            <person name="Mac Cormack W.P."/>
        </authorList>
    </citation>
    <scope>NUCLEOTIDE SEQUENCE [LARGE SCALE GENOMIC DNA]</scope>
    <source>
        <strain evidence="1 2">JUB59</strain>
    </source>
</reference>
<dbReference type="OrthoDB" id="1488726at2"/>
<proteinExistence type="predicted"/>
<dbReference type="eggNOG" id="ENOG502Z9ED">
    <property type="taxonomic scope" value="Bacteria"/>
</dbReference>
<gene>
    <name evidence="1" type="ORF">BZARG_1186</name>
</gene>
<name>G2ECR7_9FLAO</name>
<evidence type="ECO:0000313" key="1">
    <source>
        <dbReference type="EMBL" id="EGV43724.1"/>
    </source>
</evidence>
<organism evidence="1 2">
    <name type="scientific">Bizionia argentinensis JUB59</name>
    <dbReference type="NCBI Taxonomy" id="1046627"/>
    <lineage>
        <taxon>Bacteria</taxon>
        <taxon>Pseudomonadati</taxon>
        <taxon>Bacteroidota</taxon>
        <taxon>Flavobacteriia</taxon>
        <taxon>Flavobacteriales</taxon>
        <taxon>Flavobacteriaceae</taxon>
        <taxon>Bizionia</taxon>
    </lineage>
</organism>
<dbReference type="RefSeq" id="WP_008636640.1">
    <property type="nucleotide sequence ID" value="NZ_AFXZ01000019.1"/>
</dbReference>
<protein>
    <submittedName>
        <fullName evidence="1">Uncharacterized protein</fullName>
    </submittedName>
</protein>